<name>A0A4Z1HCL4_9HELO</name>
<feature type="compositionally biased region" description="Basic and acidic residues" evidence="1">
    <location>
        <begin position="64"/>
        <end position="96"/>
    </location>
</feature>
<accession>A0A4Z1HCL4</accession>
<gene>
    <name evidence="2" type="ORF">BOTNAR_0617g00030</name>
</gene>
<evidence type="ECO:0000256" key="1">
    <source>
        <dbReference type="SAM" id="MobiDB-lite"/>
    </source>
</evidence>
<feature type="region of interest" description="Disordered" evidence="1">
    <location>
        <begin position="39"/>
        <end position="96"/>
    </location>
</feature>
<proteinExistence type="predicted"/>
<dbReference type="AlphaFoldDB" id="A0A4Z1HCL4"/>
<comment type="caution">
    <text evidence="2">The sequence shown here is derived from an EMBL/GenBank/DDBJ whole genome shotgun (WGS) entry which is preliminary data.</text>
</comment>
<protein>
    <submittedName>
        <fullName evidence="2">Uncharacterized protein</fullName>
    </submittedName>
</protein>
<feature type="compositionally biased region" description="Basic and acidic residues" evidence="1">
    <location>
        <begin position="45"/>
        <end position="56"/>
    </location>
</feature>
<reference evidence="2 3" key="1">
    <citation type="submission" date="2017-12" db="EMBL/GenBank/DDBJ databases">
        <title>Comparative genomics of Botrytis spp.</title>
        <authorList>
            <person name="Valero-Jimenez C.A."/>
            <person name="Tapia P."/>
            <person name="Veloso J."/>
            <person name="Silva-Moreno E."/>
            <person name="Staats M."/>
            <person name="Valdes J.H."/>
            <person name="Van Kan J.A.L."/>
        </authorList>
    </citation>
    <scope>NUCLEOTIDE SEQUENCE [LARGE SCALE GENOMIC DNA]</scope>
    <source>
        <strain evidence="2 3">MUCL2120</strain>
    </source>
</reference>
<evidence type="ECO:0000313" key="2">
    <source>
        <dbReference type="EMBL" id="TGO46051.1"/>
    </source>
</evidence>
<dbReference type="EMBL" id="PQXJ01000616">
    <property type="protein sequence ID" value="TGO46051.1"/>
    <property type="molecule type" value="Genomic_DNA"/>
</dbReference>
<evidence type="ECO:0000313" key="3">
    <source>
        <dbReference type="Proteomes" id="UP000297452"/>
    </source>
</evidence>
<dbReference type="Proteomes" id="UP000297452">
    <property type="component" value="Unassembled WGS sequence"/>
</dbReference>
<keyword evidence="3" id="KW-1185">Reference proteome</keyword>
<organism evidence="2 3">
    <name type="scientific">Botryotinia narcissicola</name>
    <dbReference type="NCBI Taxonomy" id="278944"/>
    <lineage>
        <taxon>Eukaryota</taxon>
        <taxon>Fungi</taxon>
        <taxon>Dikarya</taxon>
        <taxon>Ascomycota</taxon>
        <taxon>Pezizomycotina</taxon>
        <taxon>Leotiomycetes</taxon>
        <taxon>Helotiales</taxon>
        <taxon>Sclerotiniaceae</taxon>
        <taxon>Botryotinia</taxon>
    </lineage>
</organism>
<sequence>MPPQLNKSIVDSLTAFPIADNNFDITPVVSVFSTTSAPPIKAKVKNPEIEKAEKVKTPPKNKAPAKEKAHPEDKEDKKEVKDLGIKGVVKEAKKEK</sequence>